<dbReference type="SUPFAM" id="SSF55856">
    <property type="entry name" value="Cytochrome b5-like heme/steroid binding domain"/>
    <property type="match status" value="1"/>
</dbReference>
<dbReference type="PRINTS" id="PR00363">
    <property type="entry name" value="CYTOCHROMEB5"/>
</dbReference>
<evidence type="ECO:0000256" key="14">
    <source>
        <dbReference type="ARBA" id="ARBA00023004"/>
    </source>
</evidence>
<evidence type="ECO:0000256" key="5">
    <source>
        <dbReference type="ARBA" id="ARBA00022516"/>
    </source>
</evidence>
<keyword evidence="5 18" id="KW-0444">Lipid biosynthesis</keyword>
<keyword evidence="10 18" id="KW-0276">Fatty acid metabolism</keyword>
<evidence type="ECO:0000256" key="6">
    <source>
        <dbReference type="ARBA" id="ARBA00022617"/>
    </source>
</evidence>
<keyword evidence="24" id="KW-1185">Reference proteome</keyword>
<dbReference type="Gene3D" id="3.10.120.10">
    <property type="entry name" value="Cytochrome b5-like heme/steroid binding domain"/>
    <property type="match status" value="1"/>
</dbReference>
<accession>A0A9N9G3G2</accession>
<comment type="cofactor">
    <cofactor evidence="20">
        <name>Fe cation</name>
        <dbReference type="ChEBI" id="CHEBI:24875"/>
    </cofactor>
</comment>
<dbReference type="EC" id="1.-.-.-" evidence="18"/>
<keyword evidence="9 18" id="KW-0256">Endoplasmic reticulum</keyword>
<dbReference type="GO" id="GO:0020037">
    <property type="term" value="F:heme binding"/>
    <property type="evidence" value="ECO:0007669"/>
    <property type="project" value="InterPro"/>
</dbReference>
<feature type="binding site" evidence="19">
    <location>
        <position position="230"/>
    </location>
    <ligand>
        <name>Zn(2+)</name>
        <dbReference type="ChEBI" id="CHEBI:29105"/>
        <label>1</label>
    </ligand>
</feature>
<feature type="binding site" evidence="19">
    <location>
        <position position="253"/>
    </location>
    <ligand>
        <name>Zn(2+)</name>
        <dbReference type="ChEBI" id="CHEBI:29105"/>
        <label>1</label>
    </ligand>
</feature>
<keyword evidence="8 18" id="KW-0479">Metal-binding</keyword>
<protein>
    <recommendedName>
        <fullName evidence="18">Ceramide very long chain fatty acid hydroxylase</fullName>
        <ecNumber evidence="18">1.-.-.-</ecNumber>
    </recommendedName>
</protein>
<name>A0A9N9G3G2_9GLOM</name>
<evidence type="ECO:0000256" key="11">
    <source>
        <dbReference type="ARBA" id="ARBA00022833"/>
    </source>
</evidence>
<evidence type="ECO:0000313" key="23">
    <source>
        <dbReference type="EMBL" id="CAG8574590.1"/>
    </source>
</evidence>
<dbReference type="PIRSF" id="PIRSF005149">
    <property type="entry name" value="IPC-B_HD"/>
    <property type="match status" value="1"/>
</dbReference>
<comment type="caution">
    <text evidence="23">The sequence shown here is derived from an EMBL/GenBank/DDBJ whole genome shotgun (WGS) entry which is preliminary data.</text>
</comment>
<evidence type="ECO:0000256" key="9">
    <source>
        <dbReference type="ARBA" id="ARBA00022824"/>
    </source>
</evidence>
<dbReference type="GO" id="GO:0005506">
    <property type="term" value="F:iron ion binding"/>
    <property type="evidence" value="ECO:0007669"/>
    <property type="project" value="UniProtKB-UniRule"/>
</dbReference>
<dbReference type="Pfam" id="PF00173">
    <property type="entry name" value="Cyt-b5"/>
    <property type="match status" value="1"/>
</dbReference>
<dbReference type="GO" id="GO:0080132">
    <property type="term" value="F:fatty acid 2-hydroxylase activity"/>
    <property type="evidence" value="ECO:0007669"/>
    <property type="project" value="InterPro"/>
</dbReference>
<dbReference type="InterPro" id="IPR014430">
    <property type="entry name" value="Scs7"/>
</dbReference>
<comment type="cofactor">
    <cofactor evidence="18 19">
        <name>Zn(2+)</name>
        <dbReference type="ChEBI" id="CHEBI:29105"/>
    </cofactor>
    <text evidence="18 19">Binds 2 Zn(2+) ions per subunit that likely form a catalytic dimetal center.</text>
</comment>
<comment type="subcellular location">
    <subcellularLocation>
        <location evidence="1">Endoplasmic reticulum membrane</location>
        <topology evidence="1">Multi-pass membrane protein</topology>
    </subcellularLocation>
</comment>
<dbReference type="PROSITE" id="PS50255">
    <property type="entry name" value="CYTOCHROME_B5_2"/>
    <property type="match status" value="1"/>
</dbReference>
<feature type="binding site" evidence="19">
    <location>
        <position position="330"/>
    </location>
    <ligand>
        <name>Zn(2+)</name>
        <dbReference type="ChEBI" id="CHEBI:29105"/>
        <label>2</label>
    </ligand>
</feature>
<keyword evidence="17 18" id="KW-0275">Fatty acid biosynthesis</keyword>
<evidence type="ECO:0000256" key="2">
    <source>
        <dbReference type="ARBA" id="ARBA00004991"/>
    </source>
</evidence>
<dbReference type="AlphaFoldDB" id="A0A9N9G3G2"/>
<proteinExistence type="inferred from homology"/>
<dbReference type="OrthoDB" id="2204368at2759"/>
<reference evidence="23" key="1">
    <citation type="submission" date="2021-06" db="EMBL/GenBank/DDBJ databases">
        <authorList>
            <person name="Kallberg Y."/>
            <person name="Tangrot J."/>
            <person name="Rosling A."/>
        </authorList>
    </citation>
    <scope>NUCLEOTIDE SEQUENCE</scope>
    <source>
        <strain evidence="23">CL551</strain>
    </source>
</reference>
<dbReference type="InterPro" id="IPR036400">
    <property type="entry name" value="Cyt_B5-like_heme/steroid_sf"/>
</dbReference>
<feature type="binding site" evidence="19">
    <location>
        <position position="307"/>
    </location>
    <ligand>
        <name>Zn(2+)</name>
        <dbReference type="ChEBI" id="CHEBI:29105"/>
        <label>1</label>
    </ligand>
</feature>
<feature type="transmembrane region" description="Helical" evidence="21">
    <location>
        <begin position="177"/>
        <end position="194"/>
    </location>
</feature>
<dbReference type="PANTHER" id="PTHR12863">
    <property type="entry name" value="FATTY ACID HYDROXYLASE"/>
    <property type="match status" value="1"/>
</dbReference>
<comment type="pathway">
    <text evidence="3">Lipid metabolism.</text>
</comment>
<feature type="transmembrane region" description="Helical" evidence="21">
    <location>
        <begin position="262"/>
        <end position="284"/>
    </location>
</feature>
<feature type="transmembrane region" description="Helical" evidence="21">
    <location>
        <begin position="201"/>
        <end position="218"/>
    </location>
</feature>
<keyword evidence="11 19" id="KW-0862">Zinc</keyword>
<feature type="binding site" description="axial binding residue" evidence="20">
    <location>
        <position position="68"/>
    </location>
    <ligand>
        <name>heme</name>
        <dbReference type="ChEBI" id="CHEBI:30413"/>
    </ligand>
    <ligandPart>
        <name>Fe</name>
        <dbReference type="ChEBI" id="CHEBI:18248"/>
    </ligandPart>
</feature>
<evidence type="ECO:0000256" key="12">
    <source>
        <dbReference type="ARBA" id="ARBA00022989"/>
    </source>
</evidence>
<evidence type="ECO:0000256" key="20">
    <source>
        <dbReference type="PIRSR" id="PIRSR005149-50"/>
    </source>
</evidence>
<keyword evidence="13 18" id="KW-0560">Oxidoreductase</keyword>
<comment type="similarity">
    <text evidence="4 18">Belongs to the sterol desaturase family. SCS7 subfamily.</text>
</comment>
<feature type="binding site" evidence="19">
    <location>
        <position position="331"/>
    </location>
    <ligand>
        <name>Zn(2+)</name>
        <dbReference type="ChEBI" id="CHEBI:29105"/>
        <label>1</label>
    </ligand>
</feature>
<evidence type="ECO:0000256" key="17">
    <source>
        <dbReference type="ARBA" id="ARBA00023160"/>
    </source>
</evidence>
<dbReference type="Pfam" id="PF04116">
    <property type="entry name" value="FA_hydroxylase"/>
    <property type="match status" value="1"/>
</dbReference>
<comment type="pathway">
    <text evidence="2">Sphingolipid metabolism.</text>
</comment>
<evidence type="ECO:0000256" key="13">
    <source>
        <dbReference type="ARBA" id="ARBA00023002"/>
    </source>
</evidence>
<sequence>MPGRMLFRYTREEVGKHNRTDDLWVIHNNKVYDVTEFVLDHPGGADLIVEWAGKDITKVLNDPDSHEHSEVAYEALGELCIGEIVDNNTSTTKVATISPQSQVSKNYTADDKFHSATTNIQSDLKEKFLDLSRPLFYQMFNCDFTKEFYLQQIHKPRHLPYSVKLFESPYLEILTKTPWYVIPIIWIPVVYYHASMASENLGLNTISVLFVIGIWIWTLLEYALHRFVFHVDNLLPDHPYALSLHFTLHGIHHYLPMDRMRLVMPPILGGTIAIPIMRAGYFIFPESITHALIAGAVFGYICYDMTHYYLHHARPFGQHLQEMKTYHLNHHYKNYELGYGITSKFWDKMFNTVL</sequence>
<evidence type="ECO:0000259" key="22">
    <source>
        <dbReference type="PROSITE" id="PS50255"/>
    </source>
</evidence>
<dbReference type="PANTHER" id="PTHR12863:SF1">
    <property type="entry name" value="FATTY ACID 2-HYDROXYLASE"/>
    <property type="match status" value="1"/>
</dbReference>
<feature type="binding site" evidence="19">
    <location>
        <position position="311"/>
    </location>
    <ligand>
        <name>Zn(2+)</name>
        <dbReference type="ChEBI" id="CHEBI:29105"/>
        <label>1</label>
    </ligand>
</feature>
<dbReference type="InterPro" id="IPR006694">
    <property type="entry name" value="Fatty_acid_hydroxylase"/>
</dbReference>
<feature type="transmembrane region" description="Helical" evidence="21">
    <location>
        <begin position="290"/>
        <end position="310"/>
    </location>
</feature>
<evidence type="ECO:0000256" key="4">
    <source>
        <dbReference type="ARBA" id="ARBA00005747"/>
    </source>
</evidence>
<dbReference type="SMART" id="SM01117">
    <property type="entry name" value="Cyt-b5"/>
    <property type="match status" value="1"/>
</dbReference>
<keyword evidence="15 18" id="KW-0443">Lipid metabolism</keyword>
<dbReference type="GO" id="GO:0006633">
    <property type="term" value="P:fatty acid biosynthetic process"/>
    <property type="evidence" value="ECO:0007669"/>
    <property type="project" value="UniProtKB-KW"/>
</dbReference>
<feature type="binding site" evidence="19">
    <location>
        <position position="327"/>
    </location>
    <ligand>
        <name>Zn(2+)</name>
        <dbReference type="ChEBI" id="CHEBI:29105"/>
        <label>1</label>
    </ligand>
</feature>
<dbReference type="PROSITE" id="PS00191">
    <property type="entry name" value="CYTOCHROME_B5_1"/>
    <property type="match status" value="1"/>
</dbReference>
<comment type="function">
    <text evidence="18">Ceramide hydroxylase involved in the hydroxylation of sphingolipid-associated very long chain fatty acids. Postulated to hydroxylate the very long chain fatty acid of dihydroceramides and phytoceramides at C-2.</text>
</comment>
<keyword evidence="7 21" id="KW-0812">Transmembrane</keyword>
<feature type="binding site" evidence="19">
    <location>
        <position position="225"/>
    </location>
    <ligand>
        <name>Zn(2+)</name>
        <dbReference type="ChEBI" id="CHEBI:29105"/>
        <label>1</label>
    </ligand>
</feature>
<evidence type="ECO:0000256" key="18">
    <source>
        <dbReference type="PIRNR" id="PIRNR005149"/>
    </source>
</evidence>
<keyword evidence="6 20" id="KW-0349">Heme</keyword>
<dbReference type="Proteomes" id="UP000789342">
    <property type="component" value="Unassembled WGS sequence"/>
</dbReference>
<evidence type="ECO:0000256" key="10">
    <source>
        <dbReference type="ARBA" id="ARBA00022832"/>
    </source>
</evidence>
<dbReference type="InterPro" id="IPR018506">
    <property type="entry name" value="Cyt_B5_heme-BS"/>
</dbReference>
<evidence type="ECO:0000256" key="21">
    <source>
        <dbReference type="SAM" id="Phobius"/>
    </source>
</evidence>
<feature type="domain" description="Cytochrome b5 heme-binding" evidence="22">
    <location>
        <begin position="6"/>
        <end position="85"/>
    </location>
</feature>
<keyword evidence="12 21" id="KW-1133">Transmembrane helix</keyword>
<evidence type="ECO:0000256" key="16">
    <source>
        <dbReference type="ARBA" id="ARBA00023136"/>
    </source>
</evidence>
<evidence type="ECO:0000313" key="24">
    <source>
        <dbReference type="Proteomes" id="UP000789342"/>
    </source>
</evidence>
<gene>
    <name evidence="23" type="ORF">AMORRO_LOCUS6633</name>
</gene>
<evidence type="ECO:0000256" key="1">
    <source>
        <dbReference type="ARBA" id="ARBA00004477"/>
    </source>
</evidence>
<dbReference type="InterPro" id="IPR001199">
    <property type="entry name" value="Cyt_B5-like_heme/steroid-bd"/>
</dbReference>
<dbReference type="EMBL" id="CAJVPV010004507">
    <property type="protein sequence ID" value="CAG8574590.1"/>
    <property type="molecule type" value="Genomic_DNA"/>
</dbReference>
<keyword evidence="14 18" id="KW-0408">Iron</keyword>
<evidence type="ECO:0000256" key="3">
    <source>
        <dbReference type="ARBA" id="ARBA00005189"/>
    </source>
</evidence>
<feature type="binding site" evidence="19">
    <location>
        <position position="252"/>
    </location>
    <ligand>
        <name>Zn(2+)</name>
        <dbReference type="ChEBI" id="CHEBI:29105"/>
        <label>1</label>
    </ligand>
</feature>
<feature type="binding site" description="axial binding residue" evidence="20">
    <location>
        <position position="41"/>
    </location>
    <ligand>
        <name>heme</name>
        <dbReference type="ChEBI" id="CHEBI:30413"/>
    </ligand>
    <ligandPart>
        <name>Fe</name>
        <dbReference type="ChEBI" id="CHEBI:18248"/>
    </ligandPart>
</feature>
<evidence type="ECO:0000256" key="15">
    <source>
        <dbReference type="ARBA" id="ARBA00023098"/>
    </source>
</evidence>
<evidence type="ECO:0000256" key="7">
    <source>
        <dbReference type="ARBA" id="ARBA00022692"/>
    </source>
</evidence>
<dbReference type="GO" id="GO:0005789">
    <property type="term" value="C:endoplasmic reticulum membrane"/>
    <property type="evidence" value="ECO:0007669"/>
    <property type="project" value="UniProtKB-SubCell"/>
</dbReference>
<feature type="binding site" evidence="19">
    <location>
        <position position="249"/>
    </location>
    <ligand>
        <name>Zn(2+)</name>
        <dbReference type="ChEBI" id="CHEBI:29105"/>
        <label>1</label>
    </ligand>
</feature>
<keyword evidence="16 18" id="KW-0472">Membrane</keyword>
<organism evidence="23 24">
    <name type="scientific">Acaulospora morrowiae</name>
    <dbReference type="NCBI Taxonomy" id="94023"/>
    <lineage>
        <taxon>Eukaryota</taxon>
        <taxon>Fungi</taxon>
        <taxon>Fungi incertae sedis</taxon>
        <taxon>Mucoromycota</taxon>
        <taxon>Glomeromycotina</taxon>
        <taxon>Glomeromycetes</taxon>
        <taxon>Diversisporales</taxon>
        <taxon>Acaulosporaceae</taxon>
        <taxon>Acaulospora</taxon>
    </lineage>
</organism>
<evidence type="ECO:0000256" key="8">
    <source>
        <dbReference type="ARBA" id="ARBA00022723"/>
    </source>
</evidence>
<dbReference type="FunFam" id="3.10.120.10:FF:000002">
    <property type="entry name" value="Cytochrome b5 type B"/>
    <property type="match status" value="1"/>
</dbReference>
<evidence type="ECO:0000256" key="19">
    <source>
        <dbReference type="PIRSR" id="PIRSR005149-1"/>
    </source>
</evidence>